<dbReference type="EMBL" id="CP071793">
    <property type="protein sequence ID" value="QTD51849.1"/>
    <property type="molecule type" value="Genomic_DNA"/>
</dbReference>
<evidence type="ECO:0000313" key="7">
    <source>
        <dbReference type="Proteomes" id="UP000663929"/>
    </source>
</evidence>
<feature type="signal peptide" evidence="4">
    <location>
        <begin position="1"/>
        <end position="29"/>
    </location>
</feature>
<dbReference type="PANTHER" id="PTHR30024">
    <property type="entry name" value="ALIPHATIC SULFONATES-BINDING PROTEIN-RELATED"/>
    <property type="match status" value="1"/>
</dbReference>
<evidence type="ECO:0000256" key="2">
    <source>
        <dbReference type="ARBA" id="ARBA00010742"/>
    </source>
</evidence>
<dbReference type="AlphaFoldDB" id="A0A8A4TPF3"/>
<dbReference type="PANTHER" id="PTHR30024:SF47">
    <property type="entry name" value="TAURINE-BINDING PERIPLASMIC PROTEIN"/>
    <property type="match status" value="1"/>
</dbReference>
<comment type="subcellular location">
    <subcellularLocation>
        <location evidence="1">Periplasm</location>
    </subcellularLocation>
</comment>
<dbReference type="RefSeq" id="WP_237381968.1">
    <property type="nucleotide sequence ID" value="NZ_CP071793.1"/>
</dbReference>
<comment type="similarity">
    <text evidence="2">Belongs to the bacterial solute-binding protein SsuA/TauA family.</text>
</comment>
<dbReference type="KEGG" id="scor:J3U87_05205"/>
<evidence type="ECO:0000313" key="6">
    <source>
        <dbReference type="EMBL" id="QTD51849.1"/>
    </source>
</evidence>
<keyword evidence="7" id="KW-1185">Reference proteome</keyword>
<dbReference type="Proteomes" id="UP000663929">
    <property type="component" value="Chromosome"/>
</dbReference>
<name>A0A8A4TPF3_SULCO</name>
<dbReference type="Gene3D" id="3.40.190.10">
    <property type="entry name" value="Periplasmic binding protein-like II"/>
    <property type="match status" value="2"/>
</dbReference>
<protein>
    <submittedName>
        <fullName evidence="6">ABC transporter substrate-binding protein</fullName>
    </submittedName>
</protein>
<feature type="domain" description="SsuA/THI5-like" evidence="5">
    <location>
        <begin position="129"/>
        <end position="242"/>
    </location>
</feature>
<dbReference type="GO" id="GO:0042597">
    <property type="term" value="C:periplasmic space"/>
    <property type="evidence" value="ECO:0007669"/>
    <property type="project" value="UniProtKB-SubCell"/>
</dbReference>
<organism evidence="6 7">
    <name type="scientific">Sulfidibacter corallicola</name>
    <dbReference type="NCBI Taxonomy" id="2818388"/>
    <lineage>
        <taxon>Bacteria</taxon>
        <taxon>Pseudomonadati</taxon>
        <taxon>Acidobacteriota</taxon>
        <taxon>Holophagae</taxon>
        <taxon>Acanthopleuribacterales</taxon>
        <taxon>Acanthopleuribacteraceae</taxon>
        <taxon>Sulfidibacter</taxon>
    </lineage>
</organism>
<evidence type="ECO:0000259" key="5">
    <source>
        <dbReference type="Pfam" id="PF09084"/>
    </source>
</evidence>
<dbReference type="SUPFAM" id="SSF53850">
    <property type="entry name" value="Periplasmic binding protein-like II"/>
    <property type="match status" value="1"/>
</dbReference>
<evidence type="ECO:0000256" key="4">
    <source>
        <dbReference type="SAM" id="SignalP"/>
    </source>
</evidence>
<dbReference type="NCBIfam" id="TIGR03427">
    <property type="entry name" value="ABC_peri_uca"/>
    <property type="match status" value="1"/>
</dbReference>
<dbReference type="InterPro" id="IPR015168">
    <property type="entry name" value="SsuA/THI5"/>
</dbReference>
<feature type="chain" id="PRO_5035321238" evidence="4">
    <location>
        <begin position="30"/>
        <end position="357"/>
    </location>
</feature>
<evidence type="ECO:0000256" key="1">
    <source>
        <dbReference type="ARBA" id="ARBA00004418"/>
    </source>
</evidence>
<gene>
    <name evidence="6" type="ORF">J3U87_05205</name>
</gene>
<proteinExistence type="inferred from homology"/>
<sequence>MFANRGLYGFAKCLTLLVLGSLALTPAMAREKYEVAWSIYVGWMPWPYAEESGILKKWADKYDIEIELVQMDYVASIEAYVAGQVDACVMTNMECLNMPAASGIDSTALIIGDYSNGNDAILVRDNIDAKSIKGREISLVELTVSHYLLNRYLEKQGMSERDVRILNTSDSDIGPIFLADKSQKVVVTWNPIVMQIEQHPGISKLFTSADIPGEIIDMMVVNTKTLSENPALGKALTGAWYEVMQVMSQRGAAANKALAQMAGRAECSPIEFKNQLKTTAMFYTPKAAIDYAGGEEIKRNMDYVRDFCFQQGLLGEDAPSADVVGIRFPDGSVRGDKGNVKFRFDTTYLKMAAAGKL</sequence>
<dbReference type="InterPro" id="IPR017793">
    <property type="entry name" value="ABC_transptr_urea-assoc_sub-bd"/>
</dbReference>
<keyword evidence="3 4" id="KW-0732">Signal</keyword>
<reference evidence="6" key="1">
    <citation type="submission" date="2021-03" db="EMBL/GenBank/DDBJ databases">
        <title>Acanthopleuribacteraceae sp. M133.</title>
        <authorList>
            <person name="Wang G."/>
        </authorList>
    </citation>
    <scope>NUCLEOTIDE SEQUENCE</scope>
    <source>
        <strain evidence="6">M133</strain>
    </source>
</reference>
<dbReference type="Pfam" id="PF09084">
    <property type="entry name" value="NMT1"/>
    <property type="match status" value="1"/>
</dbReference>
<evidence type="ECO:0000256" key="3">
    <source>
        <dbReference type="ARBA" id="ARBA00022729"/>
    </source>
</evidence>
<accession>A0A8A4TPF3</accession>